<gene>
    <name evidence="2" type="ORF">EGW08_007675</name>
</gene>
<dbReference type="AlphaFoldDB" id="A0A433TSR8"/>
<dbReference type="EMBL" id="RQTK01000201">
    <property type="protein sequence ID" value="RUS84580.1"/>
    <property type="molecule type" value="Genomic_DNA"/>
</dbReference>
<accession>A0A433TSR8</accession>
<feature type="region of interest" description="Disordered" evidence="1">
    <location>
        <begin position="1"/>
        <end position="165"/>
    </location>
</feature>
<feature type="compositionally biased region" description="Basic and acidic residues" evidence="1">
    <location>
        <begin position="52"/>
        <end position="64"/>
    </location>
</feature>
<protein>
    <submittedName>
        <fullName evidence="2">Uncharacterized protein</fullName>
    </submittedName>
</protein>
<reference evidence="2 3" key="1">
    <citation type="submission" date="2019-01" db="EMBL/GenBank/DDBJ databases">
        <title>A draft genome assembly of the solar-powered sea slug Elysia chlorotica.</title>
        <authorList>
            <person name="Cai H."/>
            <person name="Li Q."/>
            <person name="Fang X."/>
            <person name="Li J."/>
            <person name="Curtis N.E."/>
            <person name="Altenburger A."/>
            <person name="Shibata T."/>
            <person name="Feng M."/>
            <person name="Maeda T."/>
            <person name="Schwartz J.A."/>
            <person name="Shigenobu S."/>
            <person name="Lundholm N."/>
            <person name="Nishiyama T."/>
            <person name="Yang H."/>
            <person name="Hasebe M."/>
            <person name="Li S."/>
            <person name="Pierce S.K."/>
            <person name="Wang J."/>
        </authorList>
    </citation>
    <scope>NUCLEOTIDE SEQUENCE [LARGE SCALE GENOMIC DNA]</scope>
    <source>
        <strain evidence="2">EC2010</strain>
        <tissue evidence="2">Whole organism of an adult</tissue>
    </source>
</reference>
<feature type="compositionally biased region" description="Low complexity" evidence="1">
    <location>
        <begin position="76"/>
        <end position="90"/>
    </location>
</feature>
<dbReference type="Proteomes" id="UP000271974">
    <property type="component" value="Unassembled WGS sequence"/>
</dbReference>
<proteinExistence type="predicted"/>
<evidence type="ECO:0000313" key="2">
    <source>
        <dbReference type="EMBL" id="RUS84580.1"/>
    </source>
</evidence>
<evidence type="ECO:0000313" key="3">
    <source>
        <dbReference type="Proteomes" id="UP000271974"/>
    </source>
</evidence>
<comment type="caution">
    <text evidence="2">The sequence shown here is derived from an EMBL/GenBank/DDBJ whole genome shotgun (WGS) entry which is preliminary data.</text>
</comment>
<feature type="compositionally biased region" description="Acidic residues" evidence="1">
    <location>
        <begin position="105"/>
        <end position="115"/>
    </location>
</feature>
<feature type="compositionally biased region" description="Polar residues" evidence="1">
    <location>
        <begin position="214"/>
        <end position="223"/>
    </location>
</feature>
<name>A0A433TSR8_ELYCH</name>
<keyword evidence="3" id="KW-1185">Reference proteome</keyword>
<feature type="compositionally biased region" description="Basic and acidic residues" evidence="1">
    <location>
        <begin position="230"/>
        <end position="248"/>
    </location>
</feature>
<organism evidence="2 3">
    <name type="scientific">Elysia chlorotica</name>
    <name type="common">Eastern emerald elysia</name>
    <name type="synonym">Sea slug</name>
    <dbReference type="NCBI Taxonomy" id="188477"/>
    <lineage>
        <taxon>Eukaryota</taxon>
        <taxon>Metazoa</taxon>
        <taxon>Spiralia</taxon>
        <taxon>Lophotrochozoa</taxon>
        <taxon>Mollusca</taxon>
        <taxon>Gastropoda</taxon>
        <taxon>Heterobranchia</taxon>
        <taxon>Euthyneura</taxon>
        <taxon>Panpulmonata</taxon>
        <taxon>Sacoglossa</taxon>
        <taxon>Placobranchoidea</taxon>
        <taxon>Plakobranchidae</taxon>
        <taxon>Elysia</taxon>
    </lineage>
</organism>
<evidence type="ECO:0000256" key="1">
    <source>
        <dbReference type="SAM" id="MobiDB-lite"/>
    </source>
</evidence>
<sequence length="257" mass="27052">MLKEIQIGHRTGRSSKLPPRREEDRSASPKPPPQTALGAPSPKPSEPLSQSSEDKEDKPAEKLSFKLGLGVGGVGAASAGAGAAKSKVSFQFKRNLRSSALPRNDEDEEDEEDDEGSKVVGGDEDKNIEKTSAGEYVPTRFKVSKKHEMFRPSQGGGPQSITVVFDSSSIGGSSALSFSQTSSIAVSNLVFKDSVPAPTGEIEQMSKPALPSDPQGNSTNSATGAEEESGESKKEDDSASKEEGKDNISSRQSRGGK</sequence>
<feature type="region of interest" description="Disordered" evidence="1">
    <location>
        <begin position="197"/>
        <end position="257"/>
    </location>
</feature>
<feature type="non-terminal residue" evidence="2">
    <location>
        <position position="257"/>
    </location>
</feature>